<dbReference type="Pfam" id="PF01040">
    <property type="entry name" value="UbiA"/>
    <property type="match status" value="1"/>
</dbReference>
<dbReference type="InterPro" id="IPR006371">
    <property type="entry name" value="Polyprenyltransferase_UbiA-li"/>
</dbReference>
<evidence type="ECO:0000256" key="1">
    <source>
        <dbReference type="ARBA" id="ARBA00001946"/>
    </source>
</evidence>
<dbReference type="InParanoid" id="A0A2S8SP54"/>
<keyword evidence="7" id="KW-0831">Ubiquinone biosynthesis</keyword>
<comment type="similarity">
    <text evidence="3">Belongs to the UbiA prenyltransferase family.</text>
</comment>
<feature type="transmembrane region" description="Helical" evidence="12">
    <location>
        <begin position="115"/>
        <end position="133"/>
    </location>
</feature>
<dbReference type="CDD" id="cd13959">
    <property type="entry name" value="PT_UbiA_COQ2"/>
    <property type="match status" value="1"/>
</dbReference>
<dbReference type="GO" id="GO:0006744">
    <property type="term" value="P:ubiquinone biosynthetic process"/>
    <property type="evidence" value="ECO:0007669"/>
    <property type="project" value="UniProtKB-KW"/>
</dbReference>
<dbReference type="EC" id="2.5.1.39" evidence="11"/>
<keyword evidence="10 12" id="KW-0472">Membrane</keyword>
<gene>
    <name evidence="13" type="ORF">B1R32_1288</name>
</gene>
<organism evidence="13 14">
    <name type="scientific">Abditibacterium utsteinense</name>
    <dbReference type="NCBI Taxonomy" id="1960156"/>
    <lineage>
        <taxon>Bacteria</taxon>
        <taxon>Pseudomonadati</taxon>
        <taxon>Abditibacteriota</taxon>
        <taxon>Abditibacteriia</taxon>
        <taxon>Abditibacteriales</taxon>
        <taxon>Abditibacteriaceae</taxon>
        <taxon>Abditibacterium</taxon>
    </lineage>
</organism>
<comment type="caution">
    <text evidence="13">The sequence shown here is derived from an EMBL/GenBank/DDBJ whole genome shotgun (WGS) entry which is preliminary data.</text>
</comment>
<evidence type="ECO:0000256" key="7">
    <source>
        <dbReference type="ARBA" id="ARBA00022688"/>
    </source>
</evidence>
<dbReference type="PANTHER" id="PTHR11048:SF28">
    <property type="entry name" value="4-HYDROXYBENZOATE POLYPRENYLTRANSFERASE, MITOCHONDRIAL"/>
    <property type="match status" value="1"/>
</dbReference>
<name>A0A2S8SP54_9BACT</name>
<dbReference type="InterPro" id="IPR044878">
    <property type="entry name" value="UbiA_sf"/>
</dbReference>
<feature type="transmembrane region" description="Helical" evidence="12">
    <location>
        <begin position="140"/>
        <end position="160"/>
    </location>
</feature>
<feature type="transmembrane region" description="Helical" evidence="12">
    <location>
        <begin position="47"/>
        <end position="69"/>
    </location>
</feature>
<proteinExistence type="inferred from homology"/>
<evidence type="ECO:0000256" key="4">
    <source>
        <dbReference type="ARBA" id="ARBA00022475"/>
    </source>
</evidence>
<dbReference type="InterPro" id="IPR000537">
    <property type="entry name" value="UbiA_prenyltransferase"/>
</dbReference>
<accession>A0A2S8SP54</accession>
<feature type="transmembrane region" description="Helical" evidence="12">
    <location>
        <begin position="90"/>
        <end position="109"/>
    </location>
</feature>
<keyword evidence="6 13" id="KW-0808">Transferase</keyword>
<dbReference type="FunFam" id="1.20.120.1780:FF:000001">
    <property type="entry name" value="4-hydroxybenzoate octaprenyltransferase"/>
    <property type="match status" value="1"/>
</dbReference>
<evidence type="ECO:0000313" key="13">
    <source>
        <dbReference type="EMBL" id="PQV62571.1"/>
    </source>
</evidence>
<comment type="subcellular location">
    <subcellularLocation>
        <location evidence="2">Membrane</location>
        <topology evidence="2">Multi-pass membrane protein</topology>
    </subcellularLocation>
</comment>
<dbReference type="InterPro" id="IPR039653">
    <property type="entry name" value="Prenyltransferase"/>
</dbReference>
<evidence type="ECO:0000256" key="12">
    <source>
        <dbReference type="SAM" id="Phobius"/>
    </source>
</evidence>
<dbReference type="PANTHER" id="PTHR11048">
    <property type="entry name" value="PRENYLTRANSFERASES"/>
    <property type="match status" value="1"/>
</dbReference>
<dbReference type="OrthoDB" id="9782418at2"/>
<reference evidence="13 14" key="1">
    <citation type="journal article" date="2018" name="Syst. Appl. Microbiol.">
        <title>Abditibacterium utsteinense sp. nov., the first cultivated member of candidate phylum FBP, isolated from ice-free Antarctic soil samples.</title>
        <authorList>
            <person name="Tahon G."/>
            <person name="Tytgat B."/>
            <person name="Lebbe L."/>
            <person name="Carlier A."/>
            <person name="Willems A."/>
        </authorList>
    </citation>
    <scope>NUCLEOTIDE SEQUENCE [LARGE SCALE GENOMIC DNA]</scope>
    <source>
        <strain evidence="13 14">LMG 29911</strain>
    </source>
</reference>
<sequence>MTSSLTSPLQTARNYLELVKFSHTIFALPFALASMLIAAHGFPALRIFGWILAAMIGARTAAMGFNRIVDRQIDAQNPRTQNRELPAGKVSLKGAISLVIVASLLFFFAAYQLNFLALLLSPITLSMLFFYSFCKRFTSFSHFVLGLCLGIAPVGAHVAVTGKIDFASCVLAAAILVWTAGFDIIYATMDIDFDQKAGLHSMVSKLGVSRALGFAKWLHALFLVFLFAFGILANLGAVFSLAVALIAAFLVYEHSLVHPDDLRRVNAAFFTVNGTISVFFLLVVTTIVFWK</sequence>
<evidence type="ECO:0000256" key="11">
    <source>
        <dbReference type="ARBA" id="ARBA00034524"/>
    </source>
</evidence>
<dbReference type="GO" id="GO:0008412">
    <property type="term" value="F:4-hydroxybenzoate polyprenyltransferase activity"/>
    <property type="evidence" value="ECO:0007669"/>
    <property type="project" value="UniProtKB-EC"/>
</dbReference>
<keyword evidence="4" id="KW-1003">Cell membrane</keyword>
<keyword evidence="8 12" id="KW-0812">Transmembrane</keyword>
<dbReference type="AlphaFoldDB" id="A0A2S8SP54"/>
<dbReference type="Gene3D" id="1.20.120.1780">
    <property type="entry name" value="UbiA prenyltransferase"/>
    <property type="match status" value="1"/>
</dbReference>
<dbReference type="RefSeq" id="WP_106381266.1">
    <property type="nucleotide sequence ID" value="NZ_NIGF01000028.1"/>
</dbReference>
<evidence type="ECO:0000256" key="6">
    <source>
        <dbReference type="ARBA" id="ARBA00022679"/>
    </source>
</evidence>
<evidence type="ECO:0000256" key="5">
    <source>
        <dbReference type="ARBA" id="ARBA00022519"/>
    </source>
</evidence>
<evidence type="ECO:0000256" key="2">
    <source>
        <dbReference type="ARBA" id="ARBA00004141"/>
    </source>
</evidence>
<keyword evidence="5" id="KW-0997">Cell inner membrane</keyword>
<evidence type="ECO:0000256" key="3">
    <source>
        <dbReference type="ARBA" id="ARBA00005985"/>
    </source>
</evidence>
<evidence type="ECO:0000256" key="8">
    <source>
        <dbReference type="ARBA" id="ARBA00022692"/>
    </source>
</evidence>
<dbReference type="FunFam" id="1.10.357.140:FF:000008">
    <property type="entry name" value="4-hydroxybenzoate octaprenyltransferase"/>
    <property type="match status" value="1"/>
</dbReference>
<feature type="transmembrane region" description="Helical" evidence="12">
    <location>
        <begin position="267"/>
        <end position="290"/>
    </location>
</feature>
<evidence type="ECO:0000256" key="9">
    <source>
        <dbReference type="ARBA" id="ARBA00022989"/>
    </source>
</evidence>
<evidence type="ECO:0000256" key="10">
    <source>
        <dbReference type="ARBA" id="ARBA00023136"/>
    </source>
</evidence>
<protein>
    <recommendedName>
        <fullName evidence="11">4-hydroxybenzoate polyprenyltransferase</fullName>
        <ecNumber evidence="11">2.5.1.39</ecNumber>
    </recommendedName>
</protein>
<feature type="transmembrane region" description="Helical" evidence="12">
    <location>
        <begin position="21"/>
        <end position="41"/>
    </location>
</feature>
<evidence type="ECO:0000313" key="14">
    <source>
        <dbReference type="Proteomes" id="UP000237684"/>
    </source>
</evidence>
<dbReference type="GO" id="GO:0005886">
    <property type="term" value="C:plasma membrane"/>
    <property type="evidence" value="ECO:0007669"/>
    <property type="project" value="TreeGrafter"/>
</dbReference>
<keyword evidence="9 12" id="KW-1133">Transmembrane helix</keyword>
<dbReference type="EMBL" id="NIGF01000028">
    <property type="protein sequence ID" value="PQV62571.1"/>
    <property type="molecule type" value="Genomic_DNA"/>
</dbReference>
<feature type="transmembrane region" description="Helical" evidence="12">
    <location>
        <begin position="220"/>
        <end position="252"/>
    </location>
</feature>
<dbReference type="NCBIfam" id="TIGR01475">
    <property type="entry name" value="ubiA_other"/>
    <property type="match status" value="1"/>
</dbReference>
<feature type="transmembrane region" description="Helical" evidence="12">
    <location>
        <begin position="166"/>
        <end position="186"/>
    </location>
</feature>
<comment type="cofactor">
    <cofactor evidence="1">
        <name>Mg(2+)</name>
        <dbReference type="ChEBI" id="CHEBI:18420"/>
    </cofactor>
</comment>
<keyword evidence="14" id="KW-1185">Reference proteome</keyword>
<dbReference type="Gene3D" id="1.10.357.140">
    <property type="entry name" value="UbiA prenyltransferase"/>
    <property type="match status" value="1"/>
</dbReference>
<dbReference type="Proteomes" id="UP000237684">
    <property type="component" value="Unassembled WGS sequence"/>
</dbReference>